<feature type="compositionally biased region" description="Polar residues" evidence="1">
    <location>
        <begin position="207"/>
        <end position="217"/>
    </location>
</feature>
<evidence type="ECO:0000259" key="2">
    <source>
        <dbReference type="SMART" id="SM01122"/>
    </source>
</evidence>
<dbReference type="Pfam" id="PF14443">
    <property type="entry name" value="DBC1"/>
    <property type="match status" value="1"/>
</dbReference>
<dbReference type="InterPro" id="IPR025954">
    <property type="entry name" value="DBC1/CARP1_inactive_NUDIX"/>
</dbReference>
<feature type="compositionally biased region" description="Polar residues" evidence="1">
    <location>
        <begin position="292"/>
        <end position="325"/>
    </location>
</feature>
<feature type="region of interest" description="Disordered" evidence="1">
    <location>
        <begin position="268"/>
        <end position="365"/>
    </location>
</feature>
<keyword evidence="4" id="KW-1185">Reference proteome</keyword>
<dbReference type="OrthoDB" id="21006at2759"/>
<organism evidence="3 4">
    <name type="scientific">Dibothriocephalus latus</name>
    <name type="common">Fish tapeworm</name>
    <name type="synonym">Diphyllobothrium latum</name>
    <dbReference type="NCBI Taxonomy" id="60516"/>
    <lineage>
        <taxon>Eukaryota</taxon>
        <taxon>Metazoa</taxon>
        <taxon>Spiralia</taxon>
        <taxon>Lophotrochozoa</taxon>
        <taxon>Platyhelminthes</taxon>
        <taxon>Cestoda</taxon>
        <taxon>Eucestoda</taxon>
        <taxon>Diphyllobothriidea</taxon>
        <taxon>Diphyllobothriidae</taxon>
        <taxon>Dibothriocephalus</taxon>
    </lineage>
</organism>
<dbReference type="PANTHER" id="PTHR14304:SF11">
    <property type="entry name" value="SAP DOMAIN-CONTAINING PROTEIN"/>
    <property type="match status" value="1"/>
</dbReference>
<dbReference type="SMART" id="SM01122">
    <property type="entry name" value="DBC1"/>
    <property type="match status" value="1"/>
</dbReference>
<dbReference type="PROSITE" id="PS51257">
    <property type="entry name" value="PROKAR_LIPOPROTEIN"/>
    <property type="match status" value="1"/>
</dbReference>
<evidence type="ECO:0000313" key="4">
    <source>
        <dbReference type="Proteomes" id="UP000281553"/>
    </source>
</evidence>
<proteinExistence type="predicted"/>
<dbReference type="EMBL" id="UYRU01050301">
    <property type="protein sequence ID" value="VDN10931.1"/>
    <property type="molecule type" value="Genomic_DNA"/>
</dbReference>
<feature type="domain" description="DBC1/CARP1 catalytically inactive NUDIX hydrolase" evidence="2">
    <location>
        <begin position="47"/>
        <end position="190"/>
    </location>
</feature>
<dbReference type="InterPro" id="IPR025224">
    <property type="entry name" value="CCAR1/CCAR2"/>
</dbReference>
<dbReference type="GO" id="GO:0006355">
    <property type="term" value="P:regulation of DNA-templated transcription"/>
    <property type="evidence" value="ECO:0007669"/>
    <property type="project" value="InterPro"/>
</dbReference>
<feature type="compositionally biased region" description="Basic and acidic residues" evidence="1">
    <location>
        <begin position="197"/>
        <end position="206"/>
    </location>
</feature>
<dbReference type="GO" id="GO:0005634">
    <property type="term" value="C:nucleus"/>
    <property type="evidence" value="ECO:0007669"/>
    <property type="project" value="TreeGrafter"/>
</dbReference>
<reference evidence="3 4" key="1">
    <citation type="submission" date="2018-11" db="EMBL/GenBank/DDBJ databases">
        <authorList>
            <consortium name="Pathogen Informatics"/>
        </authorList>
    </citation>
    <scope>NUCLEOTIDE SEQUENCE [LARGE SCALE GENOMIC DNA]</scope>
</reference>
<gene>
    <name evidence="3" type="ORF">DILT_LOCUS6762</name>
</gene>
<dbReference type="PANTHER" id="PTHR14304">
    <property type="entry name" value="CELL DIVISION CYCLE AND APOPTOSIS REGULATOR PROTEIN"/>
    <property type="match status" value="1"/>
</dbReference>
<feature type="compositionally biased region" description="Polar residues" evidence="1">
    <location>
        <begin position="345"/>
        <end position="354"/>
    </location>
</feature>
<dbReference type="Proteomes" id="UP000281553">
    <property type="component" value="Unassembled WGS sequence"/>
</dbReference>
<accession>A0A3P7LXP6</accession>
<feature type="region of interest" description="Disordered" evidence="1">
    <location>
        <begin position="171"/>
        <end position="238"/>
    </location>
</feature>
<protein>
    <recommendedName>
        <fullName evidence="2">DBC1/CARP1 catalytically inactive NUDIX hydrolase domain-containing protein</fullName>
    </recommendedName>
</protein>
<name>A0A3P7LXP6_DIBLA</name>
<dbReference type="AlphaFoldDB" id="A0A3P7LXP6"/>
<evidence type="ECO:0000313" key="3">
    <source>
        <dbReference type="EMBL" id="VDN10931.1"/>
    </source>
</evidence>
<evidence type="ECO:0000256" key="1">
    <source>
        <dbReference type="SAM" id="MobiDB-lite"/>
    </source>
</evidence>
<sequence>MAVRLVNIEEHSYKSNPSFAVGVLLLSCPPPSELYERCVASTPESKIRPLTKCISMLTASRDGLRAIGGDWIPDLDGADPASNPQTLINTAIRTCKDTIGLDLSGCTRCPAEENLSAREFVNSFSLPFAAYDRVAWLRYRFLEFRYSRSEGQAWPSVNELFGKGGQWGAFEDSQRHKSRDSTTAADRKSAHSAKGQLPEDRIKSDTESIGASSSSTAKRIENSAADSSSTHPPEEADFTSSHRVVVYFVPDIWSIMPDTEQWEKIKSKYQDPKSYVSCGQKSDTAKSDVAAPTSTSMEANGVTTHSPTSDASEMSDGPTTAQVKQEATETEEIRASASGGLAETDSGSSGTQTEPPAVQEVQPCV</sequence>